<organism evidence="2 3">
    <name type="scientific">Choiromyces venosus 120613-1</name>
    <dbReference type="NCBI Taxonomy" id="1336337"/>
    <lineage>
        <taxon>Eukaryota</taxon>
        <taxon>Fungi</taxon>
        <taxon>Dikarya</taxon>
        <taxon>Ascomycota</taxon>
        <taxon>Pezizomycotina</taxon>
        <taxon>Pezizomycetes</taxon>
        <taxon>Pezizales</taxon>
        <taxon>Tuberaceae</taxon>
        <taxon>Choiromyces</taxon>
    </lineage>
</organism>
<feature type="compositionally biased region" description="Basic and acidic residues" evidence="1">
    <location>
        <begin position="642"/>
        <end position="658"/>
    </location>
</feature>
<dbReference type="Proteomes" id="UP000276215">
    <property type="component" value="Unassembled WGS sequence"/>
</dbReference>
<evidence type="ECO:0000313" key="3">
    <source>
        <dbReference type="Proteomes" id="UP000276215"/>
    </source>
</evidence>
<accession>A0A3N4K8L5</accession>
<feature type="compositionally biased region" description="Basic residues" evidence="1">
    <location>
        <begin position="1"/>
        <end position="25"/>
    </location>
</feature>
<feature type="region of interest" description="Disordered" evidence="1">
    <location>
        <begin position="1"/>
        <end position="270"/>
    </location>
</feature>
<gene>
    <name evidence="2" type="ORF">L873DRAFT_1824913</name>
</gene>
<dbReference type="EMBL" id="ML120352">
    <property type="protein sequence ID" value="RPB05612.1"/>
    <property type="molecule type" value="Genomic_DNA"/>
</dbReference>
<feature type="compositionally biased region" description="Acidic residues" evidence="1">
    <location>
        <begin position="150"/>
        <end position="169"/>
    </location>
</feature>
<feature type="compositionally biased region" description="Gly residues" evidence="1">
    <location>
        <begin position="241"/>
        <end position="252"/>
    </location>
</feature>
<feature type="compositionally biased region" description="Polar residues" evidence="1">
    <location>
        <begin position="30"/>
        <end position="39"/>
    </location>
</feature>
<protein>
    <submittedName>
        <fullName evidence="2">Uncharacterized protein</fullName>
    </submittedName>
</protein>
<feature type="region of interest" description="Disordered" evidence="1">
    <location>
        <begin position="557"/>
        <end position="580"/>
    </location>
</feature>
<feature type="compositionally biased region" description="Basic residues" evidence="1">
    <location>
        <begin position="229"/>
        <end position="238"/>
    </location>
</feature>
<feature type="compositionally biased region" description="Acidic residues" evidence="1">
    <location>
        <begin position="48"/>
        <end position="57"/>
    </location>
</feature>
<proteinExistence type="predicted"/>
<evidence type="ECO:0000313" key="2">
    <source>
        <dbReference type="EMBL" id="RPB05612.1"/>
    </source>
</evidence>
<feature type="compositionally biased region" description="Low complexity" evidence="1">
    <location>
        <begin position="191"/>
        <end position="205"/>
    </location>
</feature>
<dbReference type="OrthoDB" id="5376127at2759"/>
<keyword evidence="3" id="KW-1185">Reference proteome</keyword>
<dbReference type="AlphaFoldDB" id="A0A3N4K8L5"/>
<name>A0A3N4K8L5_9PEZI</name>
<dbReference type="STRING" id="1336337.A0A3N4K8L5"/>
<feature type="region of interest" description="Disordered" evidence="1">
    <location>
        <begin position="698"/>
        <end position="768"/>
    </location>
</feature>
<sequence length="768" mass="83789">MSRAKQRGSQRGPRPRVGRPRGRGRKSIDQENTANCSITPTPPPQEGEAMDIEEAEPEPTVPTPAPRTSARQPTMPLQATLRRRKGAQDSCINSKTSKESQVHVEVPNDPTVEVPGNGERPNDAGENVSGADNDKLEDTEGGNGGGRDENEGEDEGEEEDEQEEDEESNAGERPPKRRRTKLDTTQEGLIVPVTTTDKSPPSSTKAGRAGSRGRAPVVKGKGGAEAVRGRGRPGRGKGSRQTGGPGSRGGKGAYRPRKSKGVPTNGENTTKIATPVAPAKESKTPWVTGDVAKYDWTSELRRDVSVVRPTKNLTLAQLSVTVTKTSASLEQLKERQCALRDAAKCYSRTMVNLNRERASQALKDLKSDKDYFIKTPFYQEVQGRLEKRIEDRISRLEGMLEFEKENASKVVKADQWAAREAFETNFVELCERAIQRFLREGHKLSELWAVKDPYLNEHVLRRCKLDHIDQVTMTDLVENFITREGRDYSVLDQPQIVTRSNQGLYDRKVLETIGGRYRRLCGAVVLRDLEGMETPPVSAPPVGPPKTTHWDVSVSNEESSVGDCSPSGAEVAPPDNEGNPNGLTWTSGLQYVLDSRLDQSDPAQFSRPRRVTTREGWAMEALIQFSNGATEFPPDGESSADDLEHISQHDPLDNRDELELGPPVKIPPRRSLFSLHAGGICSELGSNTSILHTKTLPPKNSIEVDSAPHGSDVRSPSPLPATAKHSDFAAPGMAVRDSPPPVAITSAGEPHVAQNSVLIEGNTCDANG</sequence>
<feature type="region of interest" description="Disordered" evidence="1">
    <location>
        <begin position="628"/>
        <end position="662"/>
    </location>
</feature>
<reference evidence="2 3" key="1">
    <citation type="journal article" date="2018" name="Nat. Ecol. Evol.">
        <title>Pezizomycetes genomes reveal the molecular basis of ectomycorrhizal truffle lifestyle.</title>
        <authorList>
            <person name="Murat C."/>
            <person name="Payen T."/>
            <person name="Noel B."/>
            <person name="Kuo A."/>
            <person name="Morin E."/>
            <person name="Chen J."/>
            <person name="Kohler A."/>
            <person name="Krizsan K."/>
            <person name="Balestrini R."/>
            <person name="Da Silva C."/>
            <person name="Montanini B."/>
            <person name="Hainaut M."/>
            <person name="Levati E."/>
            <person name="Barry K.W."/>
            <person name="Belfiori B."/>
            <person name="Cichocki N."/>
            <person name="Clum A."/>
            <person name="Dockter R.B."/>
            <person name="Fauchery L."/>
            <person name="Guy J."/>
            <person name="Iotti M."/>
            <person name="Le Tacon F."/>
            <person name="Lindquist E.A."/>
            <person name="Lipzen A."/>
            <person name="Malagnac F."/>
            <person name="Mello A."/>
            <person name="Molinier V."/>
            <person name="Miyauchi S."/>
            <person name="Poulain J."/>
            <person name="Riccioni C."/>
            <person name="Rubini A."/>
            <person name="Sitrit Y."/>
            <person name="Splivallo R."/>
            <person name="Traeger S."/>
            <person name="Wang M."/>
            <person name="Zifcakova L."/>
            <person name="Wipf D."/>
            <person name="Zambonelli A."/>
            <person name="Paolocci F."/>
            <person name="Nowrousian M."/>
            <person name="Ottonello S."/>
            <person name="Baldrian P."/>
            <person name="Spatafora J.W."/>
            <person name="Henrissat B."/>
            <person name="Nagy L.G."/>
            <person name="Aury J.M."/>
            <person name="Wincker P."/>
            <person name="Grigoriev I.V."/>
            <person name="Bonfante P."/>
            <person name="Martin F.M."/>
        </authorList>
    </citation>
    <scope>NUCLEOTIDE SEQUENCE [LARGE SCALE GENOMIC DNA]</scope>
    <source>
        <strain evidence="2 3">120613-1</strain>
    </source>
</reference>
<evidence type="ECO:0000256" key="1">
    <source>
        <dbReference type="SAM" id="MobiDB-lite"/>
    </source>
</evidence>